<name>X1I9G0_9ZZZZ</name>
<dbReference type="InterPro" id="IPR018528">
    <property type="entry name" value="Preph_deHydtase_CS"/>
</dbReference>
<dbReference type="AlphaFoldDB" id="X1I9G0"/>
<dbReference type="SUPFAM" id="SSF53850">
    <property type="entry name" value="Periplasmic binding protein-like II"/>
    <property type="match status" value="1"/>
</dbReference>
<evidence type="ECO:0000256" key="5">
    <source>
        <dbReference type="ARBA" id="ARBA00023222"/>
    </source>
</evidence>
<accession>X1I9G0</accession>
<protein>
    <recommendedName>
        <fullName evidence="2">prephenate dehydratase</fullName>
        <ecNumber evidence="2">4.2.1.51</ecNumber>
    </recommendedName>
</protein>
<dbReference type="InterPro" id="IPR002912">
    <property type="entry name" value="ACT_dom"/>
</dbReference>
<dbReference type="GO" id="GO:0005737">
    <property type="term" value="C:cytoplasm"/>
    <property type="evidence" value="ECO:0007669"/>
    <property type="project" value="TreeGrafter"/>
</dbReference>
<comment type="catalytic activity">
    <reaction evidence="7">
        <text>prephenate + H(+) = 3-phenylpyruvate + CO2 + H2O</text>
        <dbReference type="Rhea" id="RHEA:21648"/>
        <dbReference type="ChEBI" id="CHEBI:15377"/>
        <dbReference type="ChEBI" id="CHEBI:15378"/>
        <dbReference type="ChEBI" id="CHEBI:16526"/>
        <dbReference type="ChEBI" id="CHEBI:18005"/>
        <dbReference type="ChEBI" id="CHEBI:29934"/>
        <dbReference type="EC" id="4.2.1.51"/>
    </reaction>
</comment>
<dbReference type="SUPFAM" id="SSF55021">
    <property type="entry name" value="ACT-like"/>
    <property type="match status" value="1"/>
</dbReference>
<evidence type="ECO:0000259" key="9">
    <source>
        <dbReference type="PROSITE" id="PS51671"/>
    </source>
</evidence>
<dbReference type="GO" id="GO:0009094">
    <property type="term" value="P:L-phenylalanine biosynthetic process"/>
    <property type="evidence" value="ECO:0007669"/>
    <property type="project" value="UniProtKB-KW"/>
</dbReference>
<dbReference type="PANTHER" id="PTHR21022">
    <property type="entry name" value="PREPHENATE DEHYDRATASE P PROTEIN"/>
    <property type="match status" value="1"/>
</dbReference>
<keyword evidence="5" id="KW-0584">Phenylalanine biosynthesis</keyword>
<dbReference type="NCBIfam" id="NF008865">
    <property type="entry name" value="PRK11898.1"/>
    <property type="match status" value="1"/>
</dbReference>
<dbReference type="CDD" id="cd04905">
    <property type="entry name" value="ACT_CM-PDT"/>
    <property type="match status" value="1"/>
</dbReference>
<gene>
    <name evidence="10" type="ORF">S03H2_48155</name>
</gene>
<dbReference type="PANTHER" id="PTHR21022:SF19">
    <property type="entry name" value="PREPHENATE DEHYDRATASE-RELATED"/>
    <property type="match status" value="1"/>
</dbReference>
<evidence type="ECO:0000256" key="2">
    <source>
        <dbReference type="ARBA" id="ARBA00013147"/>
    </source>
</evidence>
<evidence type="ECO:0000256" key="7">
    <source>
        <dbReference type="ARBA" id="ARBA00047848"/>
    </source>
</evidence>
<evidence type="ECO:0000256" key="6">
    <source>
        <dbReference type="ARBA" id="ARBA00023239"/>
    </source>
</evidence>
<dbReference type="Pfam" id="PF00800">
    <property type="entry name" value="PDT"/>
    <property type="match status" value="1"/>
</dbReference>
<dbReference type="PROSITE" id="PS00858">
    <property type="entry name" value="PREPHENATE_DEHYDR_2"/>
    <property type="match status" value="1"/>
</dbReference>
<dbReference type="PROSITE" id="PS51671">
    <property type="entry name" value="ACT"/>
    <property type="match status" value="1"/>
</dbReference>
<reference evidence="10" key="1">
    <citation type="journal article" date="2014" name="Front. Microbiol.">
        <title>High frequency of phylogenetically diverse reductive dehalogenase-homologous genes in deep subseafloor sedimentary metagenomes.</title>
        <authorList>
            <person name="Kawai M."/>
            <person name="Futagami T."/>
            <person name="Toyoda A."/>
            <person name="Takaki Y."/>
            <person name="Nishi S."/>
            <person name="Hori S."/>
            <person name="Arai W."/>
            <person name="Tsubouchi T."/>
            <person name="Morono Y."/>
            <person name="Uchiyama I."/>
            <person name="Ito T."/>
            <person name="Fujiyama A."/>
            <person name="Inagaki F."/>
            <person name="Takami H."/>
        </authorList>
    </citation>
    <scope>NUCLEOTIDE SEQUENCE</scope>
    <source>
        <strain evidence="10">Expedition CK06-06</strain>
    </source>
</reference>
<comment type="pathway">
    <text evidence="1">Amino-acid biosynthesis; L-phenylalanine biosynthesis; phenylpyruvate from prephenate: step 1/1.</text>
</comment>
<evidence type="ECO:0000313" key="10">
    <source>
        <dbReference type="EMBL" id="GAH62739.1"/>
    </source>
</evidence>
<dbReference type="Pfam" id="PF01842">
    <property type="entry name" value="ACT"/>
    <property type="match status" value="1"/>
</dbReference>
<dbReference type="GO" id="GO:0004664">
    <property type="term" value="F:prephenate dehydratase activity"/>
    <property type="evidence" value="ECO:0007669"/>
    <property type="project" value="UniProtKB-EC"/>
</dbReference>
<evidence type="ECO:0000259" key="8">
    <source>
        <dbReference type="PROSITE" id="PS51171"/>
    </source>
</evidence>
<evidence type="ECO:0000256" key="1">
    <source>
        <dbReference type="ARBA" id="ARBA00004741"/>
    </source>
</evidence>
<comment type="caution">
    <text evidence="10">The sequence shown here is derived from an EMBL/GenBank/DDBJ whole genome shotgun (WGS) entry which is preliminary data.</text>
</comment>
<proteinExistence type="predicted"/>
<dbReference type="FunFam" id="3.40.190.10:FF:000064">
    <property type="entry name" value="Prephenate dehydratase"/>
    <property type="match status" value="1"/>
</dbReference>
<feature type="non-terminal residue" evidence="10">
    <location>
        <position position="264"/>
    </location>
</feature>
<feature type="domain" description="Prephenate dehydratase" evidence="8">
    <location>
        <begin position="9"/>
        <end position="192"/>
    </location>
</feature>
<dbReference type="EC" id="4.2.1.51" evidence="2"/>
<keyword evidence="4" id="KW-0057">Aromatic amino acid biosynthesis</keyword>
<evidence type="ECO:0000256" key="4">
    <source>
        <dbReference type="ARBA" id="ARBA00023141"/>
    </source>
</evidence>
<dbReference type="PROSITE" id="PS00857">
    <property type="entry name" value="PREPHENATE_DEHYDR_1"/>
    <property type="match status" value="1"/>
</dbReference>
<organism evidence="10">
    <name type="scientific">marine sediment metagenome</name>
    <dbReference type="NCBI Taxonomy" id="412755"/>
    <lineage>
        <taxon>unclassified sequences</taxon>
        <taxon>metagenomes</taxon>
        <taxon>ecological metagenomes</taxon>
    </lineage>
</organism>
<sequence length="264" mass="29447">TNTGNMKVKIAYLGPQGTFTEEALNKYISSTKSEDEIEKIPCATMQEVIKSVDRGEAAEGIVPIENSLEGSVNITLDFLTFESEAKIIREITIPIRHSLIGKEKISTSKIQRIISHPHATAQCKNYISTYLKNAEIIAANSTAEAIKMLQEADDGIAAIGTETAARLYGLEIIEKDIEDNKDNKTRFIFLGNSIQAKTGKDRTSIVCFLKEDRPGSLFNILKEFAERNINLTRLESRPAKKDLGDYVFLIDMDGHLHDREILRA</sequence>
<dbReference type="Gene3D" id="3.30.70.260">
    <property type="match status" value="1"/>
</dbReference>
<keyword evidence="3" id="KW-0028">Amino-acid biosynthesis</keyword>
<evidence type="ECO:0000256" key="3">
    <source>
        <dbReference type="ARBA" id="ARBA00022605"/>
    </source>
</evidence>
<dbReference type="Gene3D" id="3.40.190.10">
    <property type="entry name" value="Periplasmic binding protein-like II"/>
    <property type="match status" value="2"/>
</dbReference>
<dbReference type="InterPro" id="IPR045865">
    <property type="entry name" value="ACT-like_dom_sf"/>
</dbReference>
<dbReference type="PROSITE" id="PS51171">
    <property type="entry name" value="PREPHENATE_DEHYDR_3"/>
    <property type="match status" value="1"/>
</dbReference>
<dbReference type="EMBL" id="BARU01030337">
    <property type="protein sequence ID" value="GAH62739.1"/>
    <property type="molecule type" value="Genomic_DNA"/>
</dbReference>
<dbReference type="InterPro" id="IPR001086">
    <property type="entry name" value="Preph_deHydtase"/>
</dbReference>
<feature type="non-terminal residue" evidence="10">
    <location>
        <position position="1"/>
    </location>
</feature>
<feature type="domain" description="ACT" evidence="9">
    <location>
        <begin position="205"/>
        <end position="264"/>
    </location>
</feature>
<dbReference type="CDD" id="cd13633">
    <property type="entry name" value="PBP2_Sa-PDT_like"/>
    <property type="match status" value="1"/>
</dbReference>
<dbReference type="FunFam" id="3.40.190.10:FF:000034">
    <property type="entry name" value="Chorismate mutase/prephenate dehydratase"/>
    <property type="match status" value="1"/>
</dbReference>
<keyword evidence="6" id="KW-0456">Lyase</keyword>